<dbReference type="InterPro" id="IPR051014">
    <property type="entry name" value="Cation_Transport_ATPase_IB"/>
</dbReference>
<dbReference type="InterPro" id="IPR023214">
    <property type="entry name" value="HAD_sf"/>
</dbReference>
<reference evidence="15 16" key="1">
    <citation type="submission" date="2017-01" db="EMBL/GenBank/DDBJ databases">
        <authorList>
            <person name="Mah S.A."/>
            <person name="Swanson W.J."/>
            <person name="Moy G.W."/>
            <person name="Vacquier V.D."/>
        </authorList>
    </citation>
    <scope>NUCLEOTIDE SEQUENCE [LARGE SCALE GENOMIC DNA]</scope>
    <source>
        <strain evidence="15 16">DSM 11589</strain>
    </source>
</reference>
<keyword evidence="5 13" id="KW-0479">Metal-binding</keyword>
<dbReference type="GO" id="GO:0005886">
    <property type="term" value="C:plasma membrane"/>
    <property type="evidence" value="ECO:0007669"/>
    <property type="project" value="UniProtKB-SubCell"/>
</dbReference>
<dbReference type="SUPFAM" id="SSF56784">
    <property type="entry name" value="HAD-like"/>
    <property type="match status" value="1"/>
</dbReference>
<dbReference type="InterPro" id="IPR001757">
    <property type="entry name" value="P_typ_ATPase"/>
</dbReference>
<dbReference type="InterPro" id="IPR023299">
    <property type="entry name" value="ATPase_P-typ_cyto_dom_N"/>
</dbReference>
<dbReference type="OrthoDB" id="9760802at2"/>
<dbReference type="InterPro" id="IPR023298">
    <property type="entry name" value="ATPase_P-typ_TM_dom_sf"/>
</dbReference>
<feature type="transmembrane region" description="Helical" evidence="13">
    <location>
        <begin position="608"/>
        <end position="630"/>
    </location>
</feature>
<feature type="transmembrane region" description="Helical" evidence="13">
    <location>
        <begin position="75"/>
        <end position="93"/>
    </location>
</feature>
<dbReference type="InterPro" id="IPR059000">
    <property type="entry name" value="ATPase_P-type_domA"/>
</dbReference>
<dbReference type="SFLD" id="SFLDF00027">
    <property type="entry name" value="p-type_atpase"/>
    <property type="match status" value="1"/>
</dbReference>
<dbReference type="Pfam" id="PF00122">
    <property type="entry name" value="E1-E2_ATPase"/>
    <property type="match status" value="1"/>
</dbReference>
<dbReference type="RefSeq" id="WP_076399745.1">
    <property type="nucleotide sequence ID" value="NZ_FTOA01000003.1"/>
</dbReference>
<comment type="similarity">
    <text evidence="2 13">Belongs to the cation transport ATPase (P-type) (TC 3.A.3) family. Type IB subfamily.</text>
</comment>
<dbReference type="GO" id="GO:0060003">
    <property type="term" value="P:copper ion export"/>
    <property type="evidence" value="ECO:0007669"/>
    <property type="project" value="UniProtKB-ARBA"/>
</dbReference>
<evidence type="ECO:0000256" key="13">
    <source>
        <dbReference type="RuleBase" id="RU362081"/>
    </source>
</evidence>
<proteinExistence type="inferred from homology"/>
<dbReference type="InterPro" id="IPR044492">
    <property type="entry name" value="P_typ_ATPase_HD_dom"/>
</dbReference>
<keyword evidence="16" id="KW-1185">Reference proteome</keyword>
<dbReference type="PROSITE" id="PS00154">
    <property type="entry name" value="ATPASE_E1_E2"/>
    <property type="match status" value="1"/>
</dbReference>
<evidence type="ECO:0000256" key="11">
    <source>
        <dbReference type="ARBA" id="ARBA00039097"/>
    </source>
</evidence>
<evidence type="ECO:0000256" key="5">
    <source>
        <dbReference type="ARBA" id="ARBA00022723"/>
    </source>
</evidence>
<keyword evidence="10 13" id="KW-0472">Membrane</keyword>
<dbReference type="SUPFAM" id="SSF81665">
    <property type="entry name" value="Calcium ATPase, transmembrane domain M"/>
    <property type="match status" value="1"/>
</dbReference>
<dbReference type="SFLD" id="SFLDG00002">
    <property type="entry name" value="C1.7:_P-type_atpase_like"/>
    <property type="match status" value="1"/>
</dbReference>
<accession>A0A1N7L3K5</accession>
<dbReference type="AlphaFoldDB" id="A0A1N7L3K5"/>
<evidence type="ECO:0000256" key="8">
    <source>
        <dbReference type="ARBA" id="ARBA00022967"/>
    </source>
</evidence>
<dbReference type="PANTHER" id="PTHR48085">
    <property type="entry name" value="CADMIUM/ZINC-TRANSPORTING ATPASE HMA2-RELATED"/>
    <property type="match status" value="1"/>
</dbReference>
<dbReference type="FunFam" id="2.70.150.10:FF:000020">
    <property type="entry name" value="Copper-exporting P-type ATPase A"/>
    <property type="match status" value="1"/>
</dbReference>
<dbReference type="InterPro" id="IPR036412">
    <property type="entry name" value="HAD-like_sf"/>
</dbReference>
<dbReference type="Proteomes" id="UP000185678">
    <property type="component" value="Unassembled WGS sequence"/>
</dbReference>
<dbReference type="InterPro" id="IPR018303">
    <property type="entry name" value="ATPase_P-typ_P_site"/>
</dbReference>
<evidence type="ECO:0000256" key="3">
    <source>
        <dbReference type="ARBA" id="ARBA00022475"/>
    </source>
</evidence>
<keyword evidence="9 13" id="KW-1133">Transmembrane helix</keyword>
<comment type="catalytic activity">
    <reaction evidence="12">
        <text>Zn(2+)(in) + ATP + H2O = Zn(2+)(out) + ADP + phosphate + H(+)</text>
        <dbReference type="Rhea" id="RHEA:20621"/>
        <dbReference type="ChEBI" id="CHEBI:15377"/>
        <dbReference type="ChEBI" id="CHEBI:15378"/>
        <dbReference type="ChEBI" id="CHEBI:29105"/>
        <dbReference type="ChEBI" id="CHEBI:30616"/>
        <dbReference type="ChEBI" id="CHEBI:43474"/>
        <dbReference type="ChEBI" id="CHEBI:456216"/>
        <dbReference type="EC" id="7.2.2.12"/>
    </reaction>
</comment>
<evidence type="ECO:0000256" key="2">
    <source>
        <dbReference type="ARBA" id="ARBA00006024"/>
    </source>
</evidence>
<keyword evidence="6 13" id="KW-0547">Nucleotide-binding</keyword>
<dbReference type="PRINTS" id="PR00119">
    <property type="entry name" value="CATATPASE"/>
</dbReference>
<evidence type="ECO:0000256" key="9">
    <source>
        <dbReference type="ARBA" id="ARBA00022989"/>
    </source>
</evidence>
<dbReference type="EMBL" id="FTOA01000003">
    <property type="protein sequence ID" value="SIS68439.1"/>
    <property type="molecule type" value="Genomic_DNA"/>
</dbReference>
<evidence type="ECO:0000256" key="4">
    <source>
        <dbReference type="ARBA" id="ARBA00022692"/>
    </source>
</evidence>
<keyword evidence="7 13" id="KW-0067">ATP-binding</keyword>
<dbReference type="GO" id="GO:0005524">
    <property type="term" value="F:ATP binding"/>
    <property type="evidence" value="ECO:0007669"/>
    <property type="project" value="UniProtKB-UniRule"/>
</dbReference>
<feature type="domain" description="P-type ATPase A" evidence="14">
    <location>
        <begin position="155"/>
        <end position="256"/>
    </location>
</feature>
<dbReference type="Gene3D" id="2.70.150.10">
    <property type="entry name" value="Calcium-transporting ATPase, cytoplasmic transduction domain A"/>
    <property type="match status" value="1"/>
</dbReference>
<feature type="transmembrane region" description="Helical" evidence="13">
    <location>
        <begin position="275"/>
        <end position="295"/>
    </location>
</feature>
<feature type="transmembrane region" description="Helical" evidence="13">
    <location>
        <begin position="307"/>
        <end position="332"/>
    </location>
</feature>
<keyword evidence="8" id="KW-1278">Translocase</keyword>
<dbReference type="GO" id="GO:0016463">
    <property type="term" value="F:P-type zinc transporter activity"/>
    <property type="evidence" value="ECO:0007669"/>
    <property type="project" value="UniProtKB-EC"/>
</dbReference>
<dbReference type="Gene3D" id="3.40.1110.10">
    <property type="entry name" value="Calcium-transporting ATPase, cytoplasmic domain N"/>
    <property type="match status" value="1"/>
</dbReference>
<keyword evidence="4 13" id="KW-0812">Transmembrane</keyword>
<evidence type="ECO:0000256" key="7">
    <source>
        <dbReference type="ARBA" id="ARBA00022840"/>
    </source>
</evidence>
<name>A0A1N7L3K5_9PROT</name>
<evidence type="ECO:0000256" key="12">
    <source>
        <dbReference type="ARBA" id="ARBA00047308"/>
    </source>
</evidence>
<dbReference type="InterPro" id="IPR008250">
    <property type="entry name" value="ATPase_P-typ_transduc_dom_A_sf"/>
</dbReference>
<feature type="transmembrane region" description="Helical" evidence="13">
    <location>
        <begin position="51"/>
        <end position="69"/>
    </location>
</feature>
<dbReference type="PROSITE" id="PS01229">
    <property type="entry name" value="COF_2"/>
    <property type="match status" value="1"/>
</dbReference>
<dbReference type="PANTHER" id="PTHR48085:SF5">
    <property type="entry name" value="CADMIUM_ZINC-TRANSPORTING ATPASE HMA4-RELATED"/>
    <property type="match status" value="1"/>
</dbReference>
<gene>
    <name evidence="15" type="ORF">SAMN05421779_10392</name>
</gene>
<dbReference type="SFLD" id="SFLDS00003">
    <property type="entry name" value="Haloacid_Dehalogenase"/>
    <property type="match status" value="1"/>
</dbReference>
<keyword evidence="3 13" id="KW-1003">Cell membrane</keyword>
<dbReference type="NCBIfam" id="TIGR01525">
    <property type="entry name" value="ATPase-IB_hvy"/>
    <property type="match status" value="1"/>
</dbReference>
<dbReference type="STRING" id="80876.SAMN05421779_10392"/>
<dbReference type="Pfam" id="PF00702">
    <property type="entry name" value="Hydrolase"/>
    <property type="match status" value="1"/>
</dbReference>
<dbReference type="GO" id="GO:0016887">
    <property type="term" value="F:ATP hydrolysis activity"/>
    <property type="evidence" value="ECO:0007669"/>
    <property type="project" value="InterPro"/>
</dbReference>
<evidence type="ECO:0000256" key="10">
    <source>
        <dbReference type="ARBA" id="ARBA00023136"/>
    </source>
</evidence>
<dbReference type="GO" id="GO:0046872">
    <property type="term" value="F:metal ion binding"/>
    <property type="evidence" value="ECO:0007669"/>
    <property type="project" value="UniProtKB-KW"/>
</dbReference>
<sequence>MSTHHQASSGCGGCGCHASHAPAHTEPHHDHGHDDHGHDHGTGGWLSQSRLIVLTGAALLLAYGASWQWPALHHWIFWPVIAVCILPIARHALAGLRRGQVFSIETLMLVATIGAVLIGASEEAAAVIFLFQIGEALEGLASRRAQAGIRALAALLPSEARCEAPDGSLILRPADQVHVGDVVQVRAGDRIPVDGEVISGDSTINEAALTGESQPRHKSTGDAVFAGTIALDGTLRLRVTQDPGQTTLARIVAVVQQAQRQKAPVARFTERFARLYTPLVVAGAAVVALTPPLLFDGDWQTWIYRGLAVLLIGCPCALVISTPAAIASGLSVGARHGLLMKGGAVLEALGQVTTVAFDKTGTLTNGTPRVSDLLCLRDSPAEVLALAAGMAQEASHPVALAIIDAVQEQQVSAVPVTDSRTLGGKGMLARWQDQEVFLGGIAAAQDHWPGLVVPPQAEQFRQQGKSVSLLVCAGVVWAVFAAEDSLRPDAKEGVAALARRGISMMMLTGDHQAAAERVGSALGIAVHADLLPTDKMHLIEQRQAAGERVAKVGDGINDAPGLAAAHVGIAMGAATDVALETADAASLHGRVGDIAAMISLSRQTLRTIYQNVALALGLKGVFLVLTVAGVTGLWPAVLADTGATVLVTANALRLLRLRL</sequence>
<evidence type="ECO:0000256" key="1">
    <source>
        <dbReference type="ARBA" id="ARBA00004651"/>
    </source>
</evidence>
<comment type="subcellular location">
    <subcellularLocation>
        <location evidence="1">Cell membrane</location>
        <topology evidence="1">Multi-pass membrane protein</topology>
    </subcellularLocation>
</comment>
<evidence type="ECO:0000313" key="16">
    <source>
        <dbReference type="Proteomes" id="UP000185678"/>
    </source>
</evidence>
<protein>
    <recommendedName>
        <fullName evidence="11">P-type Zn(2+) transporter</fullName>
        <ecNumber evidence="11">7.2.2.12</ecNumber>
    </recommendedName>
</protein>
<evidence type="ECO:0000259" key="14">
    <source>
        <dbReference type="Pfam" id="PF00122"/>
    </source>
</evidence>
<dbReference type="GO" id="GO:0015086">
    <property type="term" value="F:cadmium ion transmembrane transporter activity"/>
    <property type="evidence" value="ECO:0007669"/>
    <property type="project" value="TreeGrafter"/>
</dbReference>
<organism evidence="15 16">
    <name type="scientific">Insolitispirillum peregrinum</name>
    <dbReference type="NCBI Taxonomy" id="80876"/>
    <lineage>
        <taxon>Bacteria</taxon>
        <taxon>Pseudomonadati</taxon>
        <taxon>Pseudomonadota</taxon>
        <taxon>Alphaproteobacteria</taxon>
        <taxon>Rhodospirillales</taxon>
        <taxon>Novispirillaceae</taxon>
        <taxon>Insolitispirillum</taxon>
    </lineage>
</organism>
<dbReference type="Gene3D" id="3.40.50.1000">
    <property type="entry name" value="HAD superfamily/HAD-like"/>
    <property type="match status" value="1"/>
</dbReference>
<dbReference type="EC" id="7.2.2.12" evidence="11"/>
<dbReference type="NCBIfam" id="TIGR01494">
    <property type="entry name" value="ATPase_P-type"/>
    <property type="match status" value="1"/>
</dbReference>
<evidence type="ECO:0000313" key="15">
    <source>
        <dbReference type="EMBL" id="SIS68439.1"/>
    </source>
</evidence>
<evidence type="ECO:0000256" key="6">
    <source>
        <dbReference type="ARBA" id="ARBA00022741"/>
    </source>
</evidence>
<dbReference type="InterPro" id="IPR027256">
    <property type="entry name" value="P-typ_ATPase_IB"/>
</dbReference>
<dbReference type="SUPFAM" id="SSF81653">
    <property type="entry name" value="Calcium ATPase, transduction domain A"/>
    <property type="match status" value="1"/>
</dbReference>